<evidence type="ECO:0000313" key="2">
    <source>
        <dbReference type="EMBL" id="ASM54787.1"/>
    </source>
</evidence>
<dbReference type="KEGG" id="png:PNIG_a2809"/>
<keyword evidence="1" id="KW-0812">Transmembrane</keyword>
<protein>
    <submittedName>
        <fullName evidence="2">Uncharacterized protein</fullName>
    </submittedName>
</protein>
<keyword evidence="3" id="KW-1185">Reference proteome</keyword>
<dbReference type="EMBL" id="CP011036">
    <property type="protein sequence ID" value="ASM54787.1"/>
    <property type="molecule type" value="Genomic_DNA"/>
</dbReference>
<dbReference type="Proteomes" id="UP000198329">
    <property type="component" value="Chromosome I"/>
</dbReference>
<organism evidence="2 3">
    <name type="scientific">Pseudoalteromonas nigrifaciens</name>
    <dbReference type="NCBI Taxonomy" id="28109"/>
    <lineage>
        <taxon>Bacteria</taxon>
        <taxon>Pseudomonadati</taxon>
        <taxon>Pseudomonadota</taxon>
        <taxon>Gammaproteobacteria</taxon>
        <taxon>Alteromonadales</taxon>
        <taxon>Pseudoalteromonadaceae</taxon>
        <taxon>Pseudoalteromonas</taxon>
    </lineage>
</organism>
<keyword evidence="1" id="KW-1133">Transmembrane helix</keyword>
<accession>A0AAC9UL53</accession>
<evidence type="ECO:0000256" key="1">
    <source>
        <dbReference type="SAM" id="Phobius"/>
    </source>
</evidence>
<proteinExistence type="predicted"/>
<feature type="transmembrane region" description="Helical" evidence="1">
    <location>
        <begin position="6"/>
        <end position="28"/>
    </location>
</feature>
<name>A0AAC9UL53_9GAMM</name>
<keyword evidence="1" id="KW-0472">Membrane</keyword>
<reference evidence="2 3" key="1">
    <citation type="submission" date="2015-03" db="EMBL/GenBank/DDBJ databases">
        <authorList>
            <person name="Xie B.-B."/>
            <person name="Rong J.-C."/>
            <person name="Qin Q.-L."/>
            <person name="Zhang Y.-Z."/>
        </authorList>
    </citation>
    <scope>NUCLEOTIDE SEQUENCE [LARGE SCALE GENOMIC DNA]</scope>
    <source>
        <strain evidence="2 3">KMM 661</strain>
    </source>
</reference>
<gene>
    <name evidence="2" type="ORF">PNIG_a2809</name>
</gene>
<sequence length="58" mass="6714">MSMNQFIITTLLAMLLGGILCLAGSFILSKLKTYYLQLTFKHQVLEPYMFKKNEKDKP</sequence>
<dbReference type="AlphaFoldDB" id="A0AAC9UL53"/>
<evidence type="ECO:0000313" key="3">
    <source>
        <dbReference type="Proteomes" id="UP000198329"/>
    </source>
</evidence>